<keyword evidence="2" id="KW-1185">Reference proteome</keyword>
<dbReference type="EMBL" id="REGN01003010">
    <property type="protein sequence ID" value="RNA24943.1"/>
    <property type="molecule type" value="Genomic_DNA"/>
</dbReference>
<reference evidence="1 2" key="1">
    <citation type="journal article" date="2018" name="Sci. Rep.">
        <title>Genomic signatures of local adaptation to the degree of environmental predictability in rotifers.</title>
        <authorList>
            <person name="Franch-Gras L."/>
            <person name="Hahn C."/>
            <person name="Garcia-Roger E.M."/>
            <person name="Carmona M.J."/>
            <person name="Serra M."/>
            <person name="Gomez A."/>
        </authorList>
    </citation>
    <scope>NUCLEOTIDE SEQUENCE [LARGE SCALE GENOMIC DNA]</scope>
    <source>
        <strain evidence="1">HYR1</strain>
    </source>
</reference>
<proteinExistence type="predicted"/>
<sequence length="59" mass="7089">MGKKLFEKINENIKKFTLLFLGSSSTLLQLFQWGKQEVEEESRKRNIQLKKKLKLLFFL</sequence>
<name>A0A3M7RMZ2_BRAPC</name>
<dbReference type="Proteomes" id="UP000276133">
    <property type="component" value="Unassembled WGS sequence"/>
</dbReference>
<dbReference type="AlphaFoldDB" id="A0A3M7RMZ2"/>
<evidence type="ECO:0000313" key="2">
    <source>
        <dbReference type="Proteomes" id="UP000276133"/>
    </source>
</evidence>
<comment type="caution">
    <text evidence="1">The sequence shown here is derived from an EMBL/GenBank/DDBJ whole genome shotgun (WGS) entry which is preliminary data.</text>
</comment>
<gene>
    <name evidence="1" type="ORF">BpHYR1_035655</name>
</gene>
<accession>A0A3M7RMZ2</accession>
<protein>
    <submittedName>
        <fullName evidence="1">Uncharacterized protein</fullName>
    </submittedName>
</protein>
<evidence type="ECO:0000313" key="1">
    <source>
        <dbReference type="EMBL" id="RNA24943.1"/>
    </source>
</evidence>
<organism evidence="1 2">
    <name type="scientific">Brachionus plicatilis</name>
    <name type="common">Marine rotifer</name>
    <name type="synonym">Brachionus muelleri</name>
    <dbReference type="NCBI Taxonomy" id="10195"/>
    <lineage>
        <taxon>Eukaryota</taxon>
        <taxon>Metazoa</taxon>
        <taxon>Spiralia</taxon>
        <taxon>Gnathifera</taxon>
        <taxon>Rotifera</taxon>
        <taxon>Eurotatoria</taxon>
        <taxon>Monogononta</taxon>
        <taxon>Pseudotrocha</taxon>
        <taxon>Ploima</taxon>
        <taxon>Brachionidae</taxon>
        <taxon>Brachionus</taxon>
    </lineage>
</organism>